<comment type="caution">
    <text evidence="1">The sequence shown here is derived from an EMBL/GenBank/DDBJ whole genome shotgun (WGS) entry which is preliminary data.</text>
</comment>
<accession>A0ABV2EZD2</accession>
<gene>
    <name evidence="1" type="ORF">ABID47_001468</name>
</gene>
<dbReference type="Proteomes" id="UP001549098">
    <property type="component" value="Unassembled WGS sequence"/>
</dbReference>
<evidence type="ECO:0000313" key="1">
    <source>
        <dbReference type="EMBL" id="MET3544874.1"/>
    </source>
</evidence>
<dbReference type="SUPFAM" id="SSF56059">
    <property type="entry name" value="Glutathione synthetase ATP-binding domain-like"/>
    <property type="match status" value="1"/>
</dbReference>
<keyword evidence="2" id="KW-1185">Reference proteome</keyword>
<dbReference type="RefSeq" id="WP_354495507.1">
    <property type="nucleotide sequence ID" value="NZ_JBEPLV010000001.1"/>
</dbReference>
<reference evidence="1 2" key="1">
    <citation type="submission" date="2024-06" db="EMBL/GenBank/DDBJ databases">
        <title>Genomic Encyclopedia of Type Strains, Phase IV (KMG-IV): sequencing the most valuable type-strain genomes for metagenomic binning, comparative biology and taxonomic classification.</title>
        <authorList>
            <person name="Goeker M."/>
        </authorList>
    </citation>
    <scope>NUCLEOTIDE SEQUENCE [LARGE SCALE GENOMIC DNA]</scope>
    <source>
        <strain evidence="1 2">DSM 17253</strain>
    </source>
</reference>
<dbReference type="Gene3D" id="3.30.470.20">
    <property type="entry name" value="ATP-grasp fold, B domain"/>
    <property type="match status" value="1"/>
</dbReference>
<evidence type="ECO:0000313" key="2">
    <source>
        <dbReference type="Proteomes" id="UP001549098"/>
    </source>
</evidence>
<dbReference type="InterPro" id="IPR026838">
    <property type="entry name" value="YheC/D"/>
</dbReference>
<protein>
    <recommendedName>
        <fullName evidence="3">ATP-grasp domain-containing protein</fullName>
    </recommendedName>
</protein>
<name>A0ABV2EZD2_9BACL</name>
<organism evidence="1 2">
    <name type="scientific">Paenibacillus favisporus</name>
    <dbReference type="NCBI Taxonomy" id="221028"/>
    <lineage>
        <taxon>Bacteria</taxon>
        <taxon>Bacillati</taxon>
        <taxon>Bacillota</taxon>
        <taxon>Bacilli</taxon>
        <taxon>Bacillales</taxon>
        <taxon>Paenibacillaceae</taxon>
        <taxon>Paenibacillus</taxon>
    </lineage>
</organism>
<dbReference type="EMBL" id="JBEPLV010000001">
    <property type="protein sequence ID" value="MET3544874.1"/>
    <property type="molecule type" value="Genomic_DNA"/>
</dbReference>
<proteinExistence type="predicted"/>
<dbReference type="Pfam" id="PF14398">
    <property type="entry name" value="ATPgrasp_YheCD"/>
    <property type="match status" value="1"/>
</dbReference>
<evidence type="ECO:0008006" key="3">
    <source>
        <dbReference type="Google" id="ProtNLM"/>
    </source>
</evidence>
<sequence length="266" mass="31209">MGSVTKNKWLKYLFLKRYPPLAPYLPETRKMSPHSFWTLLGKYRHVIVKPVWGSRGRGVIQVSDLGNDNYAIHYERMETVKQGRENTYRYIKRIIRSAAYMVQQRITRPTINNRPFDMRVIVQRKKHSSRWVVTGKVIKVAGKGYVVSNNTRSHGQLLRFKPGIQHSSIGHLPIAALESQIDKVSLRSAKRLNALFPGHRIYGLDIATDPYGRVSIIEANLYPAMSHFLKLKDGVTYRRILSYKRSKYIHYRSKHIHYRSKYIHYR</sequence>